<organism evidence="6 7">
    <name type="scientific">Prauserella oleivorans</name>
    <dbReference type="NCBI Taxonomy" id="1478153"/>
    <lineage>
        <taxon>Bacteria</taxon>
        <taxon>Bacillati</taxon>
        <taxon>Actinomycetota</taxon>
        <taxon>Actinomycetes</taxon>
        <taxon>Pseudonocardiales</taxon>
        <taxon>Pseudonocardiaceae</taxon>
        <taxon>Prauserella</taxon>
    </lineage>
</organism>
<evidence type="ECO:0000256" key="1">
    <source>
        <dbReference type="ARBA" id="ARBA00004127"/>
    </source>
</evidence>
<evidence type="ECO:0000313" key="6">
    <source>
        <dbReference type="EMBL" id="MFD2799271.1"/>
    </source>
</evidence>
<name>A0ABW5WAE5_9PSEU</name>
<evidence type="ECO:0000259" key="5">
    <source>
        <dbReference type="SMART" id="SM00752"/>
    </source>
</evidence>
<accession>A0ABW5WAE5</accession>
<dbReference type="SMART" id="SM00752">
    <property type="entry name" value="HTTM"/>
    <property type="match status" value="1"/>
</dbReference>
<sequence>MLSRTRAVRSSTTAPRDEVDAAFRHIERLTAVGATISAAELLATADTLDDKGLLGWPINRTRVLGLNRGAGRHLDKVLRYPQIVGVIQTRLLSGLGLLAPKVGRRGRGVALAGMAGTGAALNLRSNFGLDGSDHFAFINFVAALVEKLFPNDRRAREAVLAFIAAQSCLAYFTSGAVKLTSPVWRSGEAITGVFRTRTYGDKFFYDLTKNNKPLAKAVAWGVMIAEVLFPLVLVAPKPVARAILASGVAFHLGNARFMGLNRFLWSFVATYPAVAYFSRSLGVAARKGLPADGAR</sequence>
<reference evidence="7" key="1">
    <citation type="journal article" date="2019" name="Int. J. Syst. Evol. Microbiol.">
        <title>The Global Catalogue of Microorganisms (GCM) 10K type strain sequencing project: providing services to taxonomists for standard genome sequencing and annotation.</title>
        <authorList>
            <consortium name="The Broad Institute Genomics Platform"/>
            <consortium name="The Broad Institute Genome Sequencing Center for Infectious Disease"/>
            <person name="Wu L."/>
            <person name="Ma J."/>
        </authorList>
    </citation>
    <scope>NUCLEOTIDE SEQUENCE [LARGE SCALE GENOMIC DNA]</scope>
    <source>
        <strain evidence="7">IBRC-M 10906</strain>
    </source>
</reference>
<keyword evidence="3" id="KW-1133">Transmembrane helix</keyword>
<dbReference type="Proteomes" id="UP001597478">
    <property type="component" value="Unassembled WGS sequence"/>
</dbReference>
<dbReference type="InterPro" id="IPR011020">
    <property type="entry name" value="HTTM-like"/>
</dbReference>
<dbReference type="EMBL" id="JBHUOF010000007">
    <property type="protein sequence ID" value="MFD2799271.1"/>
    <property type="molecule type" value="Genomic_DNA"/>
</dbReference>
<comment type="subcellular location">
    <subcellularLocation>
        <location evidence="1">Endomembrane system</location>
        <topology evidence="1">Multi-pass membrane protein</topology>
    </subcellularLocation>
</comment>
<evidence type="ECO:0000256" key="4">
    <source>
        <dbReference type="ARBA" id="ARBA00023136"/>
    </source>
</evidence>
<keyword evidence="2" id="KW-0812">Transmembrane</keyword>
<keyword evidence="7" id="KW-1185">Reference proteome</keyword>
<gene>
    <name evidence="6" type="ORF">ACFS2C_07705</name>
</gene>
<evidence type="ECO:0000313" key="7">
    <source>
        <dbReference type="Proteomes" id="UP001597478"/>
    </source>
</evidence>
<proteinExistence type="predicted"/>
<keyword evidence="4" id="KW-0472">Membrane</keyword>
<protein>
    <recommendedName>
        <fullName evidence="5">HTTM-like domain-containing protein</fullName>
    </recommendedName>
</protein>
<evidence type="ECO:0000256" key="3">
    <source>
        <dbReference type="ARBA" id="ARBA00022989"/>
    </source>
</evidence>
<dbReference type="RefSeq" id="WP_377385984.1">
    <property type="nucleotide sequence ID" value="NZ_JBHSAN010000006.1"/>
</dbReference>
<evidence type="ECO:0000256" key="2">
    <source>
        <dbReference type="ARBA" id="ARBA00022692"/>
    </source>
</evidence>
<comment type="caution">
    <text evidence="6">The sequence shown here is derived from an EMBL/GenBank/DDBJ whole genome shotgun (WGS) entry which is preliminary data.</text>
</comment>
<feature type="domain" description="HTTM-like" evidence="5">
    <location>
        <begin position="29"/>
        <end position="279"/>
    </location>
</feature>